<keyword evidence="8 13" id="KW-0732">Signal</keyword>
<evidence type="ECO:0000256" key="8">
    <source>
        <dbReference type="ARBA" id="ARBA00022729"/>
    </source>
</evidence>
<dbReference type="Gene3D" id="3.60.15.10">
    <property type="entry name" value="Ribonuclease Z/Hydroxyacylglutathione hydrolase-like"/>
    <property type="match status" value="1"/>
</dbReference>
<evidence type="ECO:0000256" key="13">
    <source>
        <dbReference type="SAM" id="SignalP"/>
    </source>
</evidence>
<dbReference type="PANTHER" id="PTHR42951">
    <property type="entry name" value="METALLO-BETA-LACTAMASE DOMAIN-CONTAINING"/>
    <property type="match status" value="1"/>
</dbReference>
<evidence type="ECO:0000256" key="10">
    <source>
        <dbReference type="ARBA" id="ARBA00022801"/>
    </source>
</evidence>
<reference evidence="15" key="1">
    <citation type="submission" date="2020-03" db="EMBL/GenBank/DDBJ databases">
        <title>Psychroflexus Maritimus sp. nov., isolate from marine sediment.</title>
        <authorList>
            <person name="Zhong Y.-L."/>
        </authorList>
    </citation>
    <scope>NUCLEOTIDE SEQUENCE</scope>
    <source>
        <strain evidence="15">C1</strain>
    </source>
</reference>
<dbReference type="NCBIfam" id="NF033088">
    <property type="entry name" value="bla_subclass_B1"/>
    <property type="match status" value="1"/>
</dbReference>
<comment type="similarity">
    <text evidence="4">Belongs to the metallo-beta-lactamase superfamily. Class-B beta-lactamase family.</text>
</comment>
<accession>A0A967E7A9</accession>
<evidence type="ECO:0000259" key="14">
    <source>
        <dbReference type="SMART" id="SM00849"/>
    </source>
</evidence>
<feature type="signal peptide" evidence="13">
    <location>
        <begin position="1"/>
        <end position="19"/>
    </location>
</feature>
<evidence type="ECO:0000313" key="16">
    <source>
        <dbReference type="Proteomes" id="UP000643701"/>
    </source>
</evidence>
<sequence>MKKIIFNVCLLFVNISLFAQEKSPLHIQHLTDNFYVYTTYKDFNGTEFPSNSMYLVTQNGVVLFDTPWDNTQFQPLLDSIYSKHNKKVVLAIATHYHDDRTAGLEFLRQNRIKTYSSQLTYDLCEKHNEKQAAFSFVNDTTFNVGNYKFETYYAGEGHTKDNIVIWFDDYQILYGGCLVKSTQVENLGNVTDANLEEWPLSIEKIMKKYANRKFVIPGHFGWSNNKGLEYTLKLLMQNN</sequence>
<feature type="chain" id="PRO_5036730412" description="beta-lactamase" evidence="13">
    <location>
        <begin position="20"/>
        <end position="239"/>
    </location>
</feature>
<dbReference type="SMART" id="SM00849">
    <property type="entry name" value="Lactamase_B"/>
    <property type="match status" value="1"/>
</dbReference>
<comment type="subcellular location">
    <subcellularLocation>
        <location evidence="3">Periplasm</location>
    </subcellularLocation>
</comment>
<dbReference type="InterPro" id="IPR036866">
    <property type="entry name" value="RibonucZ/Hydroxyglut_hydro"/>
</dbReference>
<evidence type="ECO:0000256" key="1">
    <source>
        <dbReference type="ARBA" id="ARBA00001526"/>
    </source>
</evidence>
<keyword evidence="12" id="KW-0046">Antibiotic resistance</keyword>
<comment type="catalytic activity">
    <reaction evidence="1">
        <text>a beta-lactam + H2O = a substituted beta-amino acid</text>
        <dbReference type="Rhea" id="RHEA:20401"/>
        <dbReference type="ChEBI" id="CHEBI:15377"/>
        <dbReference type="ChEBI" id="CHEBI:35627"/>
        <dbReference type="ChEBI" id="CHEBI:140347"/>
        <dbReference type="EC" id="3.5.2.6"/>
    </reaction>
</comment>
<evidence type="ECO:0000256" key="7">
    <source>
        <dbReference type="ARBA" id="ARBA00022723"/>
    </source>
</evidence>
<comment type="cofactor">
    <cofactor evidence="2">
        <name>Zn(2+)</name>
        <dbReference type="ChEBI" id="CHEBI:29105"/>
    </cofactor>
</comment>
<dbReference type="EC" id="3.5.2.6" evidence="6"/>
<keyword evidence="9" id="KW-0574">Periplasm</keyword>
<dbReference type="InterPro" id="IPR050855">
    <property type="entry name" value="NDM-1-like"/>
</dbReference>
<dbReference type="InterPro" id="IPR001279">
    <property type="entry name" value="Metallo-B-lactamas"/>
</dbReference>
<evidence type="ECO:0000256" key="2">
    <source>
        <dbReference type="ARBA" id="ARBA00001947"/>
    </source>
</evidence>
<proteinExistence type="inferred from homology"/>
<keyword evidence="16" id="KW-1185">Reference proteome</keyword>
<dbReference type="SUPFAM" id="SSF56281">
    <property type="entry name" value="Metallo-hydrolase/oxidoreductase"/>
    <property type="match status" value="1"/>
</dbReference>
<dbReference type="Proteomes" id="UP000643701">
    <property type="component" value="Unassembled WGS sequence"/>
</dbReference>
<dbReference type="AlphaFoldDB" id="A0A967E7A9"/>
<organism evidence="15 16">
    <name type="scientific">Psychroflexus maritimus</name>
    <dbReference type="NCBI Taxonomy" id="2714865"/>
    <lineage>
        <taxon>Bacteria</taxon>
        <taxon>Pseudomonadati</taxon>
        <taxon>Bacteroidota</taxon>
        <taxon>Flavobacteriia</taxon>
        <taxon>Flavobacteriales</taxon>
        <taxon>Flavobacteriaceae</taxon>
        <taxon>Psychroflexus</taxon>
    </lineage>
</organism>
<dbReference type="RefSeq" id="WP_166400841.1">
    <property type="nucleotide sequence ID" value="NZ_JAANAS010000083.1"/>
</dbReference>
<evidence type="ECO:0000313" key="15">
    <source>
        <dbReference type="EMBL" id="NGZ90606.1"/>
    </source>
</evidence>
<gene>
    <name evidence="15" type="primary">bla</name>
    <name evidence="15" type="ORF">G7034_10115</name>
</gene>
<evidence type="ECO:0000256" key="9">
    <source>
        <dbReference type="ARBA" id="ARBA00022764"/>
    </source>
</evidence>
<evidence type="ECO:0000256" key="11">
    <source>
        <dbReference type="ARBA" id="ARBA00022833"/>
    </source>
</evidence>
<evidence type="ECO:0000256" key="3">
    <source>
        <dbReference type="ARBA" id="ARBA00004418"/>
    </source>
</evidence>
<evidence type="ECO:0000256" key="4">
    <source>
        <dbReference type="ARBA" id="ARBA00005250"/>
    </source>
</evidence>
<evidence type="ECO:0000256" key="5">
    <source>
        <dbReference type="ARBA" id="ARBA00011245"/>
    </source>
</evidence>
<feature type="domain" description="Metallo-beta-lactamase" evidence="14">
    <location>
        <begin position="49"/>
        <end position="219"/>
    </location>
</feature>
<comment type="subunit">
    <text evidence="5">Monomer.</text>
</comment>
<dbReference type="Pfam" id="PF00753">
    <property type="entry name" value="Lactamase_B"/>
    <property type="match status" value="1"/>
</dbReference>
<evidence type="ECO:0000256" key="6">
    <source>
        <dbReference type="ARBA" id="ARBA00012865"/>
    </source>
</evidence>
<keyword evidence="7" id="KW-0479">Metal-binding</keyword>
<dbReference type="NCBIfam" id="NF012229">
    <property type="entry name" value="bla_class_B_core"/>
    <property type="match status" value="1"/>
</dbReference>
<keyword evidence="10" id="KW-0378">Hydrolase</keyword>
<keyword evidence="11" id="KW-0862">Zinc</keyword>
<comment type="caution">
    <text evidence="15">The sequence shown here is derived from an EMBL/GenBank/DDBJ whole genome shotgun (WGS) entry which is preliminary data.</text>
</comment>
<evidence type="ECO:0000256" key="12">
    <source>
        <dbReference type="ARBA" id="ARBA00023251"/>
    </source>
</evidence>
<dbReference type="InterPro" id="IPR058199">
    <property type="entry name" value="BlaB//VIM/IMP-1"/>
</dbReference>
<dbReference type="NCBIfam" id="NF012146">
    <property type="entry name" value="blaB-IND-MUS"/>
    <property type="match status" value="1"/>
</dbReference>
<name>A0A967E7A9_9FLAO</name>
<dbReference type="EMBL" id="JAANAS010000083">
    <property type="protein sequence ID" value="NGZ90606.1"/>
    <property type="molecule type" value="Genomic_DNA"/>
</dbReference>
<dbReference type="PANTHER" id="PTHR42951:SF4">
    <property type="entry name" value="ACYL-COENZYME A THIOESTERASE MBLAC2"/>
    <property type="match status" value="1"/>
</dbReference>
<protein>
    <recommendedName>
        <fullName evidence="6">beta-lactamase</fullName>
        <ecNumber evidence="6">3.5.2.6</ecNumber>
    </recommendedName>
</protein>
<dbReference type="GO" id="GO:0017001">
    <property type="term" value="P:antibiotic catabolic process"/>
    <property type="evidence" value="ECO:0007669"/>
    <property type="project" value="UniProtKB-ARBA"/>
</dbReference>